<comment type="caution">
    <text evidence="12">The sequence shown here is derived from an EMBL/GenBank/DDBJ whole genome shotgun (WGS) entry which is preliminary data.</text>
</comment>
<evidence type="ECO:0000256" key="11">
    <source>
        <dbReference type="HAMAP-Rule" id="MF_00454"/>
    </source>
</evidence>
<comment type="similarity">
    <text evidence="9 11">Belongs to the fluoride channel Fluc/FEX (TC 1.A.43) family.</text>
</comment>
<dbReference type="NCBIfam" id="TIGR00494">
    <property type="entry name" value="crcB"/>
    <property type="match status" value="1"/>
</dbReference>
<keyword evidence="4 11" id="KW-0812">Transmembrane</keyword>
<proteinExistence type="inferred from homology"/>
<dbReference type="HAMAP" id="MF_00454">
    <property type="entry name" value="FluC"/>
    <property type="match status" value="1"/>
</dbReference>
<comment type="activity regulation">
    <text evidence="11">Na(+) is not transported, but it plays an essential structural role and its presence is essential for fluoride channel function.</text>
</comment>
<evidence type="ECO:0000256" key="6">
    <source>
        <dbReference type="ARBA" id="ARBA00023065"/>
    </source>
</evidence>
<dbReference type="Proteomes" id="UP000317624">
    <property type="component" value="Unassembled WGS sequence"/>
</dbReference>
<evidence type="ECO:0000256" key="7">
    <source>
        <dbReference type="ARBA" id="ARBA00023136"/>
    </source>
</evidence>
<dbReference type="Pfam" id="PF02537">
    <property type="entry name" value="CRCB"/>
    <property type="match status" value="1"/>
</dbReference>
<dbReference type="GO" id="GO:0005886">
    <property type="term" value="C:plasma membrane"/>
    <property type="evidence" value="ECO:0007669"/>
    <property type="project" value="UniProtKB-SubCell"/>
</dbReference>
<dbReference type="EMBL" id="VMRJ01000008">
    <property type="protein sequence ID" value="TVT37021.1"/>
    <property type="molecule type" value="Genomic_DNA"/>
</dbReference>
<dbReference type="GO" id="GO:0046872">
    <property type="term" value="F:metal ion binding"/>
    <property type="evidence" value="ECO:0007669"/>
    <property type="project" value="UniProtKB-KW"/>
</dbReference>
<evidence type="ECO:0000313" key="13">
    <source>
        <dbReference type="Proteomes" id="UP000317624"/>
    </source>
</evidence>
<keyword evidence="13" id="KW-1185">Reference proteome</keyword>
<keyword evidence="8 11" id="KW-0407">Ion channel</keyword>
<organism evidence="12 13">
    <name type="scientific">Hymenobacter setariae</name>
    <dbReference type="NCBI Taxonomy" id="2594794"/>
    <lineage>
        <taxon>Bacteria</taxon>
        <taxon>Pseudomonadati</taxon>
        <taxon>Bacteroidota</taxon>
        <taxon>Cytophagia</taxon>
        <taxon>Cytophagales</taxon>
        <taxon>Hymenobacteraceae</taxon>
        <taxon>Hymenobacter</taxon>
    </lineage>
</organism>
<evidence type="ECO:0000256" key="2">
    <source>
        <dbReference type="ARBA" id="ARBA00022475"/>
    </source>
</evidence>
<feature type="binding site" evidence="11">
    <location>
        <position position="79"/>
    </location>
    <ligand>
        <name>Na(+)</name>
        <dbReference type="ChEBI" id="CHEBI:29101"/>
        <note>structural</note>
    </ligand>
</feature>
<evidence type="ECO:0000256" key="3">
    <source>
        <dbReference type="ARBA" id="ARBA00022519"/>
    </source>
</evidence>
<feature type="transmembrane region" description="Helical" evidence="11">
    <location>
        <begin position="34"/>
        <end position="56"/>
    </location>
</feature>
<feature type="binding site" evidence="11">
    <location>
        <position position="76"/>
    </location>
    <ligand>
        <name>Na(+)</name>
        <dbReference type="ChEBI" id="CHEBI:29101"/>
        <note>structural</note>
    </ligand>
</feature>
<evidence type="ECO:0000256" key="10">
    <source>
        <dbReference type="ARBA" id="ARBA00035585"/>
    </source>
</evidence>
<comment type="subcellular location">
    <subcellularLocation>
        <location evidence="1 11">Cell membrane</location>
        <topology evidence="1 11">Multi-pass membrane protein</topology>
    </subcellularLocation>
</comment>
<keyword evidence="3" id="KW-0997">Cell inner membrane</keyword>
<gene>
    <name evidence="11 12" type="primary">crcB</name>
    <name evidence="11" type="synonym">fluC</name>
    <name evidence="12" type="ORF">FNT36_24475</name>
</gene>
<dbReference type="AlphaFoldDB" id="A0A558BKH3"/>
<reference evidence="12 13" key="1">
    <citation type="submission" date="2019-07" db="EMBL/GenBank/DDBJ databases">
        <title>Hymenobacter sp. straun FUR1 Genome sequencing and assembly.</title>
        <authorList>
            <person name="Chhetri G."/>
        </authorList>
    </citation>
    <scope>NUCLEOTIDE SEQUENCE [LARGE SCALE GENOMIC DNA]</scope>
    <source>
        <strain evidence="12 13">Fur1</strain>
    </source>
</reference>
<dbReference type="GO" id="GO:0140114">
    <property type="term" value="P:cellular detoxification of fluoride"/>
    <property type="evidence" value="ECO:0007669"/>
    <property type="project" value="UniProtKB-UniRule"/>
</dbReference>
<keyword evidence="7 11" id="KW-0472">Membrane</keyword>
<dbReference type="PANTHER" id="PTHR28259">
    <property type="entry name" value="FLUORIDE EXPORT PROTEIN 1-RELATED"/>
    <property type="match status" value="1"/>
</dbReference>
<comment type="function">
    <text evidence="11">Fluoride-specific ion channel. Important for reducing fluoride concentration in the cell, thus reducing its toxicity.</text>
</comment>
<dbReference type="RefSeq" id="WP_144853228.1">
    <property type="nucleotide sequence ID" value="NZ_VMRJ01000008.1"/>
</dbReference>
<evidence type="ECO:0000256" key="5">
    <source>
        <dbReference type="ARBA" id="ARBA00022989"/>
    </source>
</evidence>
<sequence>MSRLLAIIAVGGALGSVGRYLLQLLVARHFVHPFPLGTLLVNVLGCLLIGFFYAAAERGTIGSPELRLLLTTGFCGGFTTFSTFSYETIALLTDGEYAYGALYVAGSVLLGLGATFAGVVAVRFL</sequence>
<dbReference type="GO" id="GO:0062054">
    <property type="term" value="F:fluoride channel activity"/>
    <property type="evidence" value="ECO:0007669"/>
    <property type="project" value="UniProtKB-UniRule"/>
</dbReference>
<evidence type="ECO:0000256" key="9">
    <source>
        <dbReference type="ARBA" id="ARBA00035120"/>
    </source>
</evidence>
<keyword evidence="2 11" id="KW-1003">Cell membrane</keyword>
<dbReference type="PANTHER" id="PTHR28259:SF1">
    <property type="entry name" value="FLUORIDE EXPORT PROTEIN 1-RELATED"/>
    <property type="match status" value="1"/>
</dbReference>
<keyword evidence="11" id="KW-0915">Sodium</keyword>
<evidence type="ECO:0000256" key="8">
    <source>
        <dbReference type="ARBA" id="ARBA00023303"/>
    </source>
</evidence>
<protein>
    <recommendedName>
        <fullName evidence="11">Fluoride-specific ion channel FluC</fullName>
    </recommendedName>
</protein>
<feature type="transmembrane region" description="Helical" evidence="11">
    <location>
        <begin position="98"/>
        <end position="122"/>
    </location>
</feature>
<dbReference type="InterPro" id="IPR003691">
    <property type="entry name" value="FluC"/>
</dbReference>
<accession>A0A558BKH3</accession>
<feature type="transmembrane region" description="Helical" evidence="11">
    <location>
        <begin position="68"/>
        <end position="86"/>
    </location>
</feature>
<dbReference type="OrthoDB" id="5148600at2"/>
<name>A0A558BKH3_9BACT</name>
<keyword evidence="5 11" id="KW-1133">Transmembrane helix</keyword>
<keyword evidence="11" id="KW-0813">Transport</keyword>
<evidence type="ECO:0000256" key="1">
    <source>
        <dbReference type="ARBA" id="ARBA00004651"/>
    </source>
</evidence>
<keyword evidence="11" id="KW-0479">Metal-binding</keyword>
<comment type="catalytic activity">
    <reaction evidence="10">
        <text>fluoride(in) = fluoride(out)</text>
        <dbReference type="Rhea" id="RHEA:76159"/>
        <dbReference type="ChEBI" id="CHEBI:17051"/>
    </reaction>
    <physiologicalReaction direction="left-to-right" evidence="10">
        <dbReference type="Rhea" id="RHEA:76160"/>
    </physiologicalReaction>
</comment>
<keyword evidence="6 11" id="KW-0406">Ion transport</keyword>
<evidence type="ECO:0000256" key="4">
    <source>
        <dbReference type="ARBA" id="ARBA00022692"/>
    </source>
</evidence>
<evidence type="ECO:0000313" key="12">
    <source>
        <dbReference type="EMBL" id="TVT37021.1"/>
    </source>
</evidence>